<dbReference type="PANTHER" id="PTHR42693">
    <property type="entry name" value="ARYLSULFATASE FAMILY MEMBER"/>
    <property type="match status" value="1"/>
</dbReference>
<evidence type="ECO:0000256" key="2">
    <source>
        <dbReference type="ARBA" id="ARBA00008779"/>
    </source>
</evidence>
<comment type="similarity">
    <text evidence="2">Belongs to the sulfatase family.</text>
</comment>
<sequence length="479" mass="53790">MSTVIRTFWAVLCLSFCDFSTAADKNADTGTTQPNIVFLLSDDQRPDTIAALGNPIIKTPHLDQLVKAGTSFTRAVCANPICTPSRAEILSGVSGFHNGSMDFGKPIKKELPTWSQTLSKAGYNTWYVGKWHNDGKPVLRGYDETLGLFTGGGGRWAVPSYDGNGVLVTGYRGWIFQDDERHFFPEKGVGLTSNISEHFADAAIEFVERKHEKPFFLHVCFTAPHDPLLMPIGYEQNYDPDKMPVPANFLPQHPFDHGNFDGRDEALLPWPRTKEIVKNDLSLYYSVISHLDAQVGRIVKALKKTGEWDNTILIFSSDHGLAMGSHGLRGKQNMYEHTVNVPLIMVGPGIPADTLSNAQCYLRDLYPTSCDLAGVPIPKTVEGKSLNPVLSGQQDAVYDEVYCYFRNFQRMIRTDRWKLIYYPHLDRVQLFDLKNDPLEQHDLSGEAAHQQVRGKLLDQLNDWRKQQDDPSLKQTAENS</sequence>
<reference evidence="10 11" key="1">
    <citation type="journal article" date="2018" name="Nat. Biotechnol.">
        <title>A standardized bacterial taxonomy based on genome phylogeny substantially revises the tree of life.</title>
        <authorList>
            <person name="Parks D.H."/>
            <person name="Chuvochina M."/>
            <person name="Waite D.W."/>
            <person name="Rinke C."/>
            <person name="Skarshewski A."/>
            <person name="Chaumeil P.A."/>
            <person name="Hugenholtz P."/>
        </authorList>
    </citation>
    <scope>NUCLEOTIDE SEQUENCE [LARGE SCALE GENOMIC DNA]</scope>
    <source>
        <strain evidence="10">UBA9375</strain>
    </source>
</reference>
<feature type="region of interest" description="Disordered" evidence="7">
    <location>
        <begin position="459"/>
        <end position="479"/>
    </location>
</feature>
<name>A0A3D3R7F9_9PLAN</name>
<dbReference type="InterPro" id="IPR000917">
    <property type="entry name" value="Sulfatase_N"/>
</dbReference>
<evidence type="ECO:0000313" key="11">
    <source>
        <dbReference type="Proteomes" id="UP000263642"/>
    </source>
</evidence>
<evidence type="ECO:0000313" key="10">
    <source>
        <dbReference type="EMBL" id="HCO24755.1"/>
    </source>
</evidence>
<dbReference type="SUPFAM" id="SSF53649">
    <property type="entry name" value="Alkaline phosphatase-like"/>
    <property type="match status" value="1"/>
</dbReference>
<dbReference type="PANTHER" id="PTHR42693:SF42">
    <property type="entry name" value="ARYLSULFATASE G"/>
    <property type="match status" value="1"/>
</dbReference>
<evidence type="ECO:0000256" key="6">
    <source>
        <dbReference type="ARBA" id="ARBA00022837"/>
    </source>
</evidence>
<gene>
    <name evidence="10" type="ORF">DIT97_17645</name>
</gene>
<evidence type="ECO:0000256" key="8">
    <source>
        <dbReference type="SAM" id="SignalP"/>
    </source>
</evidence>
<dbReference type="EMBL" id="DQAY01000107">
    <property type="protein sequence ID" value="HCO24755.1"/>
    <property type="molecule type" value="Genomic_DNA"/>
</dbReference>
<dbReference type="Proteomes" id="UP000263642">
    <property type="component" value="Unassembled WGS sequence"/>
</dbReference>
<feature type="signal peptide" evidence="8">
    <location>
        <begin position="1"/>
        <end position="22"/>
    </location>
</feature>
<feature type="chain" id="PRO_5017647438" evidence="8">
    <location>
        <begin position="23"/>
        <end position="479"/>
    </location>
</feature>
<keyword evidence="4 8" id="KW-0732">Signal</keyword>
<dbReference type="InterPro" id="IPR024607">
    <property type="entry name" value="Sulfatase_CS"/>
</dbReference>
<dbReference type="CDD" id="cd16155">
    <property type="entry name" value="sulfatase_like"/>
    <property type="match status" value="1"/>
</dbReference>
<dbReference type="Gene3D" id="3.40.720.10">
    <property type="entry name" value="Alkaline Phosphatase, subunit A"/>
    <property type="match status" value="1"/>
</dbReference>
<evidence type="ECO:0000259" key="9">
    <source>
        <dbReference type="Pfam" id="PF00884"/>
    </source>
</evidence>
<dbReference type="GO" id="GO:0004065">
    <property type="term" value="F:arylsulfatase activity"/>
    <property type="evidence" value="ECO:0007669"/>
    <property type="project" value="TreeGrafter"/>
</dbReference>
<dbReference type="GO" id="GO:0046872">
    <property type="term" value="F:metal ion binding"/>
    <property type="evidence" value="ECO:0007669"/>
    <property type="project" value="UniProtKB-KW"/>
</dbReference>
<dbReference type="Pfam" id="PF00884">
    <property type="entry name" value="Sulfatase"/>
    <property type="match status" value="1"/>
</dbReference>
<organism evidence="10 11">
    <name type="scientific">Gimesia maris</name>
    <dbReference type="NCBI Taxonomy" id="122"/>
    <lineage>
        <taxon>Bacteria</taxon>
        <taxon>Pseudomonadati</taxon>
        <taxon>Planctomycetota</taxon>
        <taxon>Planctomycetia</taxon>
        <taxon>Planctomycetales</taxon>
        <taxon>Planctomycetaceae</taxon>
        <taxon>Gimesia</taxon>
    </lineage>
</organism>
<proteinExistence type="inferred from homology"/>
<comment type="caution">
    <text evidence="10">The sequence shown here is derived from an EMBL/GenBank/DDBJ whole genome shotgun (WGS) entry which is preliminary data.</text>
</comment>
<keyword evidence="6" id="KW-0106">Calcium</keyword>
<accession>A0A3D3R7F9</accession>
<feature type="domain" description="Sulfatase N-terminal" evidence="9">
    <location>
        <begin position="34"/>
        <end position="375"/>
    </location>
</feature>
<evidence type="ECO:0000256" key="3">
    <source>
        <dbReference type="ARBA" id="ARBA00022723"/>
    </source>
</evidence>
<dbReference type="InterPro" id="IPR017850">
    <property type="entry name" value="Alkaline_phosphatase_core_sf"/>
</dbReference>
<evidence type="ECO:0000256" key="1">
    <source>
        <dbReference type="ARBA" id="ARBA00001913"/>
    </source>
</evidence>
<dbReference type="PROSITE" id="PS00149">
    <property type="entry name" value="SULFATASE_2"/>
    <property type="match status" value="1"/>
</dbReference>
<evidence type="ECO:0000256" key="7">
    <source>
        <dbReference type="SAM" id="MobiDB-lite"/>
    </source>
</evidence>
<feature type="compositionally biased region" description="Basic and acidic residues" evidence="7">
    <location>
        <begin position="461"/>
        <end position="471"/>
    </location>
</feature>
<evidence type="ECO:0000256" key="4">
    <source>
        <dbReference type="ARBA" id="ARBA00022729"/>
    </source>
</evidence>
<dbReference type="AlphaFoldDB" id="A0A3D3R7F9"/>
<protein>
    <submittedName>
        <fullName evidence="10">Choline-sulfatase</fullName>
    </submittedName>
</protein>
<dbReference type="InterPro" id="IPR050738">
    <property type="entry name" value="Sulfatase"/>
</dbReference>
<keyword evidence="3" id="KW-0479">Metal-binding</keyword>
<keyword evidence="5" id="KW-0378">Hydrolase</keyword>
<evidence type="ECO:0000256" key="5">
    <source>
        <dbReference type="ARBA" id="ARBA00022801"/>
    </source>
</evidence>
<comment type="cofactor">
    <cofactor evidence="1">
        <name>Ca(2+)</name>
        <dbReference type="ChEBI" id="CHEBI:29108"/>
    </cofactor>
</comment>